<organism evidence="2 3">
    <name type="scientific">Nonomuraea mangrovi</name>
    <dbReference type="NCBI Taxonomy" id="2316207"/>
    <lineage>
        <taxon>Bacteria</taxon>
        <taxon>Bacillati</taxon>
        <taxon>Actinomycetota</taxon>
        <taxon>Actinomycetes</taxon>
        <taxon>Streptosporangiales</taxon>
        <taxon>Streptosporangiaceae</taxon>
        <taxon>Nonomuraea</taxon>
    </lineage>
</organism>
<reference evidence="3" key="1">
    <citation type="journal article" date="2019" name="Int. J. Syst. Evol. Microbiol.">
        <title>The Global Catalogue of Microorganisms (GCM) 10K type strain sequencing project: providing services to taxonomists for standard genome sequencing and annotation.</title>
        <authorList>
            <consortium name="The Broad Institute Genomics Platform"/>
            <consortium name="The Broad Institute Genome Sequencing Center for Infectious Disease"/>
            <person name="Wu L."/>
            <person name="Ma J."/>
        </authorList>
    </citation>
    <scope>NUCLEOTIDE SEQUENCE [LARGE SCALE GENOMIC DNA]</scope>
    <source>
        <strain evidence="3">ICMP 6774ER</strain>
    </source>
</reference>
<comment type="caution">
    <text evidence="2">The sequence shown here is derived from an EMBL/GenBank/DDBJ whole genome shotgun (WGS) entry which is preliminary data.</text>
</comment>
<evidence type="ECO:0000256" key="1">
    <source>
        <dbReference type="SAM" id="MobiDB-lite"/>
    </source>
</evidence>
<proteinExistence type="predicted"/>
<protein>
    <submittedName>
        <fullName evidence="2">Uncharacterized protein</fullName>
    </submittedName>
</protein>
<sequence>MRRYFVGNFFVATGTPPDRLLPVDLLAYTADVWRARFSPDRVGDESWGYAFLDGVVLDDPDGVVAQLRTDAAEIHAHYRVPAHIRAHYAGLWKHLRPKSLALLRTIPEKADQVRNRKKRGSPPKFDKSGCDQHSRQALLVG</sequence>
<dbReference type="Proteomes" id="UP001597368">
    <property type="component" value="Unassembled WGS sequence"/>
</dbReference>
<evidence type="ECO:0000313" key="2">
    <source>
        <dbReference type="EMBL" id="MFD1938719.1"/>
    </source>
</evidence>
<dbReference type="EMBL" id="JBHUFV010000073">
    <property type="protein sequence ID" value="MFD1938719.1"/>
    <property type="molecule type" value="Genomic_DNA"/>
</dbReference>
<dbReference type="RefSeq" id="WP_379580813.1">
    <property type="nucleotide sequence ID" value="NZ_JBHUFV010000073.1"/>
</dbReference>
<name>A0ABW4TC99_9ACTN</name>
<feature type="region of interest" description="Disordered" evidence="1">
    <location>
        <begin position="111"/>
        <end position="133"/>
    </location>
</feature>
<evidence type="ECO:0000313" key="3">
    <source>
        <dbReference type="Proteomes" id="UP001597368"/>
    </source>
</evidence>
<gene>
    <name evidence="2" type="ORF">ACFSKW_45385</name>
</gene>
<accession>A0ABW4TC99</accession>
<keyword evidence="3" id="KW-1185">Reference proteome</keyword>
<feature type="compositionally biased region" description="Basic and acidic residues" evidence="1">
    <location>
        <begin position="124"/>
        <end position="133"/>
    </location>
</feature>